<protein>
    <submittedName>
        <fullName evidence="2">Uncharacterized protein</fullName>
    </submittedName>
</protein>
<keyword evidence="1" id="KW-0812">Transmembrane</keyword>
<evidence type="ECO:0000256" key="1">
    <source>
        <dbReference type="SAM" id="Phobius"/>
    </source>
</evidence>
<dbReference type="AlphaFoldDB" id="A0A1V4STS8"/>
<dbReference type="RefSeq" id="WP_158082731.1">
    <property type="nucleotide sequence ID" value="NZ_LTAY01000066.1"/>
</dbReference>
<accession>A0A1V4STS8</accession>
<organism evidence="2 3">
    <name type="scientific">Clostridium thermobutyricum DSM 4928</name>
    <dbReference type="NCBI Taxonomy" id="1121339"/>
    <lineage>
        <taxon>Bacteria</taxon>
        <taxon>Bacillati</taxon>
        <taxon>Bacillota</taxon>
        <taxon>Clostridia</taxon>
        <taxon>Eubacteriales</taxon>
        <taxon>Clostridiaceae</taxon>
        <taxon>Clostridium</taxon>
    </lineage>
</organism>
<comment type="caution">
    <text evidence="2">The sequence shown here is derived from an EMBL/GenBank/DDBJ whole genome shotgun (WGS) entry which is preliminary data.</text>
</comment>
<reference evidence="2 3" key="1">
    <citation type="submission" date="2016-02" db="EMBL/GenBank/DDBJ databases">
        <title>Genome sequence of Clostridium thermobutyricum DSM 4928.</title>
        <authorList>
            <person name="Poehlein A."/>
            <person name="Daniel R."/>
        </authorList>
    </citation>
    <scope>NUCLEOTIDE SEQUENCE [LARGE SCALE GENOMIC DNA]</scope>
    <source>
        <strain evidence="2 3">DSM 4928</strain>
    </source>
</reference>
<proteinExistence type="predicted"/>
<evidence type="ECO:0000313" key="3">
    <source>
        <dbReference type="Proteomes" id="UP000191448"/>
    </source>
</evidence>
<feature type="transmembrane region" description="Helical" evidence="1">
    <location>
        <begin position="6"/>
        <end position="29"/>
    </location>
</feature>
<keyword evidence="1" id="KW-1133">Transmembrane helix</keyword>
<name>A0A1V4STS8_9CLOT</name>
<sequence length="49" mass="5370">MDSKKMIRALVIIGIIAAILGVITGLLIVKYKKPVVASIQNTQIQHKLK</sequence>
<gene>
    <name evidence="2" type="ORF">CLTHE_24700</name>
</gene>
<keyword evidence="1" id="KW-0472">Membrane</keyword>
<evidence type="ECO:0000313" key="2">
    <source>
        <dbReference type="EMBL" id="OPX46866.1"/>
    </source>
</evidence>
<dbReference type="Proteomes" id="UP000191448">
    <property type="component" value="Unassembled WGS sequence"/>
</dbReference>
<dbReference type="EMBL" id="LTAY01000066">
    <property type="protein sequence ID" value="OPX46866.1"/>
    <property type="molecule type" value="Genomic_DNA"/>
</dbReference>